<dbReference type="SUPFAM" id="SSF103473">
    <property type="entry name" value="MFS general substrate transporter"/>
    <property type="match status" value="1"/>
</dbReference>
<dbReference type="InterPro" id="IPR036259">
    <property type="entry name" value="MFS_trans_sf"/>
</dbReference>
<dbReference type="InterPro" id="IPR020846">
    <property type="entry name" value="MFS_dom"/>
</dbReference>
<gene>
    <name evidence="8" type="ORF">KSF_006720</name>
</gene>
<feature type="transmembrane region" description="Helical" evidence="6">
    <location>
        <begin position="53"/>
        <end position="73"/>
    </location>
</feature>
<organism evidence="8 9">
    <name type="scientific">Reticulibacter mediterranei</name>
    <dbReference type="NCBI Taxonomy" id="2778369"/>
    <lineage>
        <taxon>Bacteria</taxon>
        <taxon>Bacillati</taxon>
        <taxon>Chloroflexota</taxon>
        <taxon>Ktedonobacteria</taxon>
        <taxon>Ktedonobacterales</taxon>
        <taxon>Reticulibacteraceae</taxon>
        <taxon>Reticulibacter</taxon>
    </lineage>
</organism>
<dbReference type="PROSITE" id="PS50850">
    <property type="entry name" value="MFS"/>
    <property type="match status" value="1"/>
</dbReference>
<keyword evidence="2" id="KW-1003">Cell membrane</keyword>
<feature type="transmembrane region" description="Helical" evidence="6">
    <location>
        <begin position="383"/>
        <end position="402"/>
    </location>
</feature>
<name>A0A8J3MX66_9CHLR</name>
<evidence type="ECO:0000256" key="6">
    <source>
        <dbReference type="SAM" id="Phobius"/>
    </source>
</evidence>
<evidence type="ECO:0000256" key="4">
    <source>
        <dbReference type="ARBA" id="ARBA00022989"/>
    </source>
</evidence>
<evidence type="ECO:0000313" key="8">
    <source>
        <dbReference type="EMBL" id="GHO90624.1"/>
    </source>
</evidence>
<feature type="transmembrane region" description="Helical" evidence="6">
    <location>
        <begin position="20"/>
        <end position="47"/>
    </location>
</feature>
<accession>A0A8J3MX66</accession>
<evidence type="ECO:0000256" key="3">
    <source>
        <dbReference type="ARBA" id="ARBA00022692"/>
    </source>
</evidence>
<reference evidence="8" key="1">
    <citation type="submission" date="2020-10" db="EMBL/GenBank/DDBJ databases">
        <title>Taxonomic study of unclassified bacteria belonging to the class Ktedonobacteria.</title>
        <authorList>
            <person name="Yabe S."/>
            <person name="Wang C.M."/>
            <person name="Zheng Y."/>
            <person name="Sakai Y."/>
            <person name="Cavaletti L."/>
            <person name="Monciardini P."/>
            <person name="Donadio S."/>
        </authorList>
    </citation>
    <scope>NUCLEOTIDE SEQUENCE</scope>
    <source>
        <strain evidence="8">ID150040</strain>
    </source>
</reference>
<dbReference type="PANTHER" id="PTHR23513:SF6">
    <property type="entry name" value="MAJOR FACILITATOR SUPERFAMILY ASSOCIATED DOMAIN-CONTAINING PROTEIN"/>
    <property type="match status" value="1"/>
</dbReference>
<feature type="transmembrane region" description="Helical" evidence="6">
    <location>
        <begin position="176"/>
        <end position="193"/>
    </location>
</feature>
<keyword evidence="9" id="KW-1185">Reference proteome</keyword>
<feature type="transmembrane region" description="Helical" evidence="6">
    <location>
        <begin position="315"/>
        <end position="337"/>
    </location>
</feature>
<evidence type="ECO:0000256" key="2">
    <source>
        <dbReference type="ARBA" id="ARBA00022475"/>
    </source>
</evidence>
<feature type="transmembrane region" description="Helical" evidence="6">
    <location>
        <begin position="80"/>
        <end position="103"/>
    </location>
</feature>
<feature type="transmembrane region" description="Helical" evidence="6">
    <location>
        <begin position="292"/>
        <end position="309"/>
    </location>
</feature>
<sequence length="417" mass="44588">MEALVVPKSLWRQGNFLKLWIGQTISGFGSAITGLALPLTAIVILQATPDQMGILRAALGLPALLSLFFGVWVDRMRRRPLLILADTGRMLLLGLIPLIAWLGLLRIEYLYFIGLLVGVLTLLFDLSLTSFLPSLVTREQLVDGNSKTQQSDALISIIGPSVAGALIGLFTAPMVIVIDAISYLASVISLLLIRTQEEELKERPMRRSVWLEIGEGIQALWATPILRDMAILSGLGALALSIQQTVFVLFVIRELKLTAFQLGLVFSTSSIAGLLGTLLVSRTVQRIGPGPTILLGQSLTALGAMLIALSGGPLLLLLAILIGGQALFSLGAPFYSIPQLSLRQAMTPAHLLGRVNASRRFLVFGIIPLGALIGGLLGDMLGLGATLLISGMGMVLALCWVFSSSIRHAREFPITSA</sequence>
<feature type="transmembrane region" description="Helical" evidence="6">
    <location>
        <begin position="258"/>
        <end position="280"/>
    </location>
</feature>
<evidence type="ECO:0000256" key="5">
    <source>
        <dbReference type="ARBA" id="ARBA00023136"/>
    </source>
</evidence>
<dbReference type="RefSeq" id="WP_220201574.1">
    <property type="nucleotide sequence ID" value="NZ_BNJK01000001.1"/>
</dbReference>
<keyword evidence="4 6" id="KW-1133">Transmembrane helix</keyword>
<evidence type="ECO:0000313" key="9">
    <source>
        <dbReference type="Proteomes" id="UP000597444"/>
    </source>
</evidence>
<dbReference type="PANTHER" id="PTHR23513">
    <property type="entry name" value="INTEGRAL MEMBRANE EFFLUX PROTEIN-RELATED"/>
    <property type="match status" value="1"/>
</dbReference>
<feature type="transmembrane region" description="Helical" evidence="6">
    <location>
        <begin position="230"/>
        <end position="252"/>
    </location>
</feature>
<dbReference type="Pfam" id="PF07690">
    <property type="entry name" value="MFS_1"/>
    <property type="match status" value="1"/>
</dbReference>
<evidence type="ECO:0000259" key="7">
    <source>
        <dbReference type="PROSITE" id="PS50850"/>
    </source>
</evidence>
<dbReference type="CDD" id="cd06173">
    <property type="entry name" value="MFS_MefA_like"/>
    <property type="match status" value="1"/>
</dbReference>
<dbReference type="Proteomes" id="UP000597444">
    <property type="component" value="Unassembled WGS sequence"/>
</dbReference>
<proteinExistence type="predicted"/>
<comment type="subcellular location">
    <subcellularLocation>
        <location evidence="1">Cell membrane</location>
        <topology evidence="1">Multi-pass membrane protein</topology>
    </subcellularLocation>
</comment>
<dbReference type="GO" id="GO:0005886">
    <property type="term" value="C:plasma membrane"/>
    <property type="evidence" value="ECO:0007669"/>
    <property type="project" value="UniProtKB-SubCell"/>
</dbReference>
<comment type="caution">
    <text evidence="8">The sequence shown here is derived from an EMBL/GenBank/DDBJ whole genome shotgun (WGS) entry which is preliminary data.</text>
</comment>
<dbReference type="EMBL" id="BNJK01000001">
    <property type="protein sequence ID" value="GHO90624.1"/>
    <property type="molecule type" value="Genomic_DNA"/>
</dbReference>
<feature type="transmembrane region" description="Helical" evidence="6">
    <location>
        <begin position="358"/>
        <end position="377"/>
    </location>
</feature>
<feature type="transmembrane region" description="Helical" evidence="6">
    <location>
        <begin position="109"/>
        <end position="132"/>
    </location>
</feature>
<keyword evidence="5 6" id="KW-0472">Membrane</keyword>
<keyword evidence="3 6" id="KW-0812">Transmembrane</keyword>
<evidence type="ECO:0000256" key="1">
    <source>
        <dbReference type="ARBA" id="ARBA00004651"/>
    </source>
</evidence>
<protein>
    <submittedName>
        <fullName evidence="8">MFS transporter</fullName>
    </submittedName>
</protein>
<dbReference type="GO" id="GO:0022857">
    <property type="term" value="F:transmembrane transporter activity"/>
    <property type="evidence" value="ECO:0007669"/>
    <property type="project" value="InterPro"/>
</dbReference>
<dbReference type="AlphaFoldDB" id="A0A8J3MX66"/>
<dbReference type="InterPro" id="IPR011701">
    <property type="entry name" value="MFS"/>
</dbReference>
<feature type="domain" description="Major facilitator superfamily (MFS) profile" evidence="7">
    <location>
        <begin position="222"/>
        <end position="417"/>
    </location>
</feature>
<dbReference type="Gene3D" id="1.20.1250.20">
    <property type="entry name" value="MFS general substrate transporter like domains"/>
    <property type="match status" value="2"/>
</dbReference>